<proteinExistence type="predicted"/>
<keyword evidence="2" id="KW-1185">Reference proteome</keyword>
<evidence type="ECO:0000313" key="1">
    <source>
        <dbReference type="EMBL" id="CAL8069208.1"/>
    </source>
</evidence>
<dbReference type="Proteomes" id="UP001642540">
    <property type="component" value="Unassembled WGS sequence"/>
</dbReference>
<sequence length="99" mass="10944">MQISHHFASSVRKNICMTFPSSVPAHFLLALPLLLIGAVSTKKIGDRTDVPSYTVVGGRGESWAEVRRDWSHFSFSFSARGSDDIFTTMRPINSVQLCA</sequence>
<evidence type="ECO:0000313" key="2">
    <source>
        <dbReference type="Proteomes" id="UP001642540"/>
    </source>
</evidence>
<gene>
    <name evidence="1" type="ORF">ODALV1_LOCUS650</name>
</gene>
<reference evidence="1 2" key="1">
    <citation type="submission" date="2024-08" db="EMBL/GenBank/DDBJ databases">
        <authorList>
            <person name="Cucini C."/>
            <person name="Frati F."/>
        </authorList>
    </citation>
    <scope>NUCLEOTIDE SEQUENCE [LARGE SCALE GENOMIC DNA]</scope>
</reference>
<comment type="caution">
    <text evidence="1">The sequence shown here is derived from an EMBL/GenBank/DDBJ whole genome shotgun (WGS) entry which is preliminary data.</text>
</comment>
<accession>A0ABP1PJA0</accession>
<evidence type="ECO:0008006" key="3">
    <source>
        <dbReference type="Google" id="ProtNLM"/>
    </source>
</evidence>
<organism evidence="1 2">
    <name type="scientific">Orchesella dallaii</name>
    <dbReference type="NCBI Taxonomy" id="48710"/>
    <lineage>
        <taxon>Eukaryota</taxon>
        <taxon>Metazoa</taxon>
        <taxon>Ecdysozoa</taxon>
        <taxon>Arthropoda</taxon>
        <taxon>Hexapoda</taxon>
        <taxon>Collembola</taxon>
        <taxon>Entomobryomorpha</taxon>
        <taxon>Entomobryoidea</taxon>
        <taxon>Orchesellidae</taxon>
        <taxon>Orchesellinae</taxon>
        <taxon>Orchesella</taxon>
    </lineage>
</organism>
<name>A0ABP1PJA0_9HEXA</name>
<protein>
    <recommendedName>
        <fullName evidence="3">Secreted protein</fullName>
    </recommendedName>
</protein>
<dbReference type="EMBL" id="CAXLJM020000004">
    <property type="protein sequence ID" value="CAL8069208.1"/>
    <property type="molecule type" value="Genomic_DNA"/>
</dbReference>